<keyword evidence="1" id="KW-0472">Membrane</keyword>
<dbReference type="AlphaFoldDB" id="A0A6B3LN13"/>
<feature type="transmembrane region" description="Helical" evidence="1">
    <location>
        <begin position="41"/>
        <end position="60"/>
    </location>
</feature>
<feature type="transmembrane region" description="Helical" evidence="1">
    <location>
        <begin position="12"/>
        <end position="29"/>
    </location>
</feature>
<proteinExistence type="predicted"/>
<organism evidence="2 3">
    <name type="scientific">Pontibacter burrus</name>
    <dbReference type="NCBI Taxonomy" id="2704466"/>
    <lineage>
        <taxon>Bacteria</taxon>
        <taxon>Pseudomonadati</taxon>
        <taxon>Bacteroidota</taxon>
        <taxon>Cytophagia</taxon>
        <taxon>Cytophagales</taxon>
        <taxon>Hymenobacteraceae</taxon>
        <taxon>Pontibacter</taxon>
    </lineage>
</organism>
<dbReference type="Proteomes" id="UP000474777">
    <property type="component" value="Unassembled WGS sequence"/>
</dbReference>
<keyword evidence="1" id="KW-1133">Transmembrane helix</keyword>
<comment type="caution">
    <text evidence="2">The sequence shown here is derived from an EMBL/GenBank/DDBJ whole genome shotgun (WGS) entry which is preliminary data.</text>
</comment>
<evidence type="ECO:0000256" key="1">
    <source>
        <dbReference type="SAM" id="Phobius"/>
    </source>
</evidence>
<keyword evidence="3" id="KW-1185">Reference proteome</keyword>
<evidence type="ECO:0000313" key="2">
    <source>
        <dbReference type="EMBL" id="NEM98159.1"/>
    </source>
</evidence>
<keyword evidence="1" id="KW-0812">Transmembrane</keyword>
<dbReference type="RefSeq" id="WP_163915048.1">
    <property type="nucleotide sequence ID" value="NZ_JAAGWD010000004.1"/>
</dbReference>
<accession>A0A6B3LN13</accession>
<reference evidence="2 3" key="1">
    <citation type="submission" date="2020-02" db="EMBL/GenBank/DDBJ databases">
        <authorList>
            <person name="Kim M.K."/>
        </authorList>
    </citation>
    <scope>NUCLEOTIDE SEQUENCE [LARGE SCALE GENOMIC DNA]</scope>
    <source>
        <strain evidence="2 3">BT327</strain>
    </source>
</reference>
<protein>
    <submittedName>
        <fullName evidence="2">Uncharacterized protein</fullName>
    </submittedName>
</protein>
<gene>
    <name evidence="2" type="ORF">GXP69_10665</name>
</gene>
<evidence type="ECO:0000313" key="3">
    <source>
        <dbReference type="Proteomes" id="UP000474777"/>
    </source>
</evidence>
<name>A0A6B3LN13_9BACT</name>
<dbReference type="EMBL" id="JAAGWD010000004">
    <property type="protein sequence ID" value="NEM98159.1"/>
    <property type="molecule type" value="Genomic_DNA"/>
</dbReference>
<sequence length="66" mass="7461">MKKYNEFSPKTRLLVLFIVAVSLVSVVIYNEDNELLNFAQGFMGGLLSVFVIAEIVFFLTNRSKAD</sequence>